<proteinExistence type="predicted"/>
<accession>A0A433X937</accession>
<dbReference type="GO" id="GO:0140359">
    <property type="term" value="F:ABC-type transporter activity"/>
    <property type="evidence" value="ECO:0007669"/>
    <property type="project" value="InterPro"/>
</dbReference>
<dbReference type="GO" id="GO:0005886">
    <property type="term" value="C:plasma membrane"/>
    <property type="evidence" value="ECO:0007669"/>
    <property type="project" value="UniProtKB-SubCell"/>
</dbReference>
<dbReference type="EMBL" id="RZNX01000004">
    <property type="protein sequence ID" value="RUT30605.1"/>
    <property type="molecule type" value="Genomic_DNA"/>
</dbReference>
<dbReference type="AlphaFoldDB" id="A0A433X937"/>
<feature type="transmembrane region" description="Helical" evidence="1">
    <location>
        <begin position="61"/>
        <end position="84"/>
    </location>
</feature>
<dbReference type="PANTHER" id="PTHR37305:SF1">
    <property type="entry name" value="MEMBRANE PROTEIN"/>
    <property type="match status" value="1"/>
</dbReference>
<dbReference type="PANTHER" id="PTHR37305">
    <property type="entry name" value="INTEGRAL MEMBRANE PROTEIN-RELATED"/>
    <property type="match status" value="1"/>
</dbReference>
<feature type="transmembrane region" description="Helical" evidence="1">
    <location>
        <begin position="235"/>
        <end position="257"/>
    </location>
</feature>
<comment type="caution">
    <text evidence="2">The sequence shown here is derived from an EMBL/GenBank/DDBJ whole genome shotgun (WGS) entry which is preliminary data.</text>
</comment>
<feature type="transmembrane region" description="Helical" evidence="1">
    <location>
        <begin position="185"/>
        <end position="204"/>
    </location>
</feature>
<keyword evidence="1" id="KW-1133">Transmembrane helix</keyword>
<reference evidence="2 3" key="1">
    <citation type="submission" date="2018-12" db="EMBL/GenBank/DDBJ databases">
        <authorList>
            <person name="Sun L."/>
            <person name="Chen Z."/>
        </authorList>
    </citation>
    <scope>NUCLEOTIDE SEQUENCE [LARGE SCALE GENOMIC DNA]</scope>
    <source>
        <strain evidence="2 3">3-5-3</strain>
    </source>
</reference>
<dbReference type="RefSeq" id="WP_127199537.1">
    <property type="nucleotide sequence ID" value="NZ_RZNX01000004.1"/>
</dbReference>
<dbReference type="Proteomes" id="UP000272464">
    <property type="component" value="Unassembled WGS sequence"/>
</dbReference>
<evidence type="ECO:0000313" key="2">
    <source>
        <dbReference type="EMBL" id="RUT30605.1"/>
    </source>
</evidence>
<name>A0A433X937_9BACL</name>
<dbReference type="Pfam" id="PF12730">
    <property type="entry name" value="ABC2_membrane_4"/>
    <property type="match status" value="1"/>
</dbReference>
<sequence length="264" mass="28941">MGNFLALVQNENMKIYRRWRTWIMLALIVLLPILFGIIIAVNDGAFGSNMGAWSAASNLSFIYFLVSIFSVVIAADIVASEFTWGTIKLLLIRPWTRSKVLLSKLLAVLLFAIAISVLFTAVTAAISLILFPASPPVNASGPSTFDYFIKMLFYKFIDVLVITVFSFMISAVFRASGLAIGLSMFLLFASGILSAILSPAKYAWAKYLLFNNMDLSQYAMRESAGIAANADGMSLGFSVTVLVVYVAAFLIIAWMVFTRRDVAA</sequence>
<gene>
    <name evidence="2" type="ORF">EJP77_12320</name>
</gene>
<feature type="transmembrane region" description="Helical" evidence="1">
    <location>
        <begin position="151"/>
        <end position="173"/>
    </location>
</feature>
<organism evidence="2 3">
    <name type="scientific">Paenibacillus zeisoli</name>
    <dbReference type="NCBI Taxonomy" id="2496267"/>
    <lineage>
        <taxon>Bacteria</taxon>
        <taxon>Bacillati</taxon>
        <taxon>Bacillota</taxon>
        <taxon>Bacilli</taxon>
        <taxon>Bacillales</taxon>
        <taxon>Paenibacillaceae</taxon>
        <taxon>Paenibacillus</taxon>
    </lineage>
</organism>
<feature type="transmembrane region" description="Helical" evidence="1">
    <location>
        <begin position="105"/>
        <end position="131"/>
    </location>
</feature>
<protein>
    <submittedName>
        <fullName evidence="2">ABC transporter permease</fullName>
    </submittedName>
</protein>
<evidence type="ECO:0000256" key="1">
    <source>
        <dbReference type="SAM" id="Phobius"/>
    </source>
</evidence>
<evidence type="ECO:0000313" key="3">
    <source>
        <dbReference type="Proteomes" id="UP000272464"/>
    </source>
</evidence>
<keyword evidence="1" id="KW-0812">Transmembrane</keyword>
<keyword evidence="3" id="KW-1185">Reference proteome</keyword>
<dbReference type="OrthoDB" id="8613028at2"/>
<keyword evidence="1" id="KW-0472">Membrane</keyword>
<feature type="transmembrane region" description="Helical" evidence="1">
    <location>
        <begin position="21"/>
        <end position="41"/>
    </location>
</feature>